<dbReference type="SUPFAM" id="SSF51556">
    <property type="entry name" value="Metallo-dependent hydrolases"/>
    <property type="match status" value="1"/>
</dbReference>
<dbReference type="InterPro" id="IPR006311">
    <property type="entry name" value="TAT_signal"/>
</dbReference>
<accession>A0ABS0H724</accession>
<protein>
    <submittedName>
        <fullName evidence="2">Amidohydrolase family protein</fullName>
    </submittedName>
</protein>
<dbReference type="Gene3D" id="3.20.20.140">
    <property type="entry name" value="Metal-dependent hydrolases"/>
    <property type="match status" value="1"/>
</dbReference>
<proteinExistence type="predicted"/>
<organism evidence="2 3">
    <name type="scientific">Plantactinospora alkalitolerans</name>
    <dbReference type="NCBI Taxonomy" id="2789879"/>
    <lineage>
        <taxon>Bacteria</taxon>
        <taxon>Bacillati</taxon>
        <taxon>Actinomycetota</taxon>
        <taxon>Actinomycetes</taxon>
        <taxon>Micromonosporales</taxon>
        <taxon>Micromonosporaceae</taxon>
        <taxon>Plantactinospora</taxon>
    </lineage>
</organism>
<dbReference type="Gene3D" id="3.40.50.10910">
    <property type="entry name" value="Amidohydrolase"/>
    <property type="match status" value="1"/>
</dbReference>
<dbReference type="Gene3D" id="2.30.40.10">
    <property type="entry name" value="Urease, subunit C, domain 1"/>
    <property type="match status" value="2"/>
</dbReference>
<sequence length="509" mass="55458">MLHNISRRNVFRAGLAAGAGAVIGLTQSAPAGAARRSVIAFVGVTVIDTTGGPPRPDQTVVVEGDRIIGVGGRRDIHVPRGATVVDGTGRFLIPGLCDMHVHSDVHEAIIPSLYIANGITTVREMSGADHLHRWRDRVEAGTLLGPRSIIASPLIDGAPSLWAGLNAVSYIEVTNEAEARAAVRRVVRDGADFVKVYSRLSPEAYFAVADEARRQQVPFAGHCPDNVPITEASRAGQRSLEHMWGTWYSSSSREAEIRRAIADIRIESGDYNSWFNQVHPLNWLAAHSYHPGKAAAVFAGFVANQSRQVPTLIAMRAIAMPDEVSRTDARLKYLPASTAEEWWWALDELFAAGRGPTEVAQHRELFDRQLRLVDEMRRAGVPMLAGTDSATPGCFPGFALHDELALLVRAGLTPMQALQAATLEPARFLGRQNHEGTIRRGNLANLVLLDANPLDDIRNTQRIQAVVVRGRFISAEERERMLAEVETAAREVPADARTTVGCPCMGRSR</sequence>
<dbReference type="PROSITE" id="PS51318">
    <property type="entry name" value="TAT"/>
    <property type="match status" value="1"/>
</dbReference>
<dbReference type="EMBL" id="JADPUN010000334">
    <property type="protein sequence ID" value="MBF9134276.1"/>
    <property type="molecule type" value="Genomic_DNA"/>
</dbReference>
<evidence type="ECO:0000259" key="1">
    <source>
        <dbReference type="Pfam" id="PF01979"/>
    </source>
</evidence>
<dbReference type="Proteomes" id="UP000638560">
    <property type="component" value="Unassembled WGS sequence"/>
</dbReference>
<comment type="caution">
    <text evidence="2">The sequence shown here is derived from an EMBL/GenBank/DDBJ whole genome shotgun (WGS) entry which is preliminary data.</text>
</comment>
<gene>
    <name evidence="2" type="ORF">I0C86_35900</name>
</gene>
<dbReference type="Pfam" id="PF01979">
    <property type="entry name" value="Amidohydro_1"/>
    <property type="match status" value="1"/>
</dbReference>
<dbReference type="SUPFAM" id="SSF51338">
    <property type="entry name" value="Composite domain of metallo-dependent hydrolases"/>
    <property type="match status" value="1"/>
</dbReference>
<dbReference type="InterPro" id="IPR032466">
    <property type="entry name" value="Metal_Hydrolase"/>
</dbReference>
<name>A0ABS0H724_9ACTN</name>
<dbReference type="InterPro" id="IPR011059">
    <property type="entry name" value="Metal-dep_hydrolase_composite"/>
</dbReference>
<dbReference type="PANTHER" id="PTHR43135:SF3">
    <property type="entry name" value="ALPHA-D-RIBOSE 1-METHYLPHOSPHONATE 5-TRIPHOSPHATE DIPHOSPHATASE"/>
    <property type="match status" value="1"/>
</dbReference>
<reference evidence="2 3" key="1">
    <citation type="submission" date="2020-11" db="EMBL/GenBank/DDBJ databases">
        <title>A novel isolate from a Black sea contaminated sediment with potential to produce alkanes: Plantactinospora alkalitolerans sp. nov.</title>
        <authorList>
            <person name="Carro L."/>
            <person name="Veyisoglu A."/>
            <person name="Guven K."/>
            <person name="Schumann P."/>
            <person name="Klenk H.-P."/>
            <person name="Sahin N."/>
        </authorList>
    </citation>
    <scope>NUCLEOTIDE SEQUENCE [LARGE SCALE GENOMIC DNA]</scope>
    <source>
        <strain evidence="2 3">S1510</strain>
    </source>
</reference>
<dbReference type="InterPro" id="IPR051781">
    <property type="entry name" value="Metallo-dep_Hydrolase"/>
</dbReference>
<feature type="domain" description="Amidohydrolase-related" evidence="1">
    <location>
        <begin position="92"/>
        <end position="471"/>
    </location>
</feature>
<dbReference type="PANTHER" id="PTHR43135">
    <property type="entry name" value="ALPHA-D-RIBOSE 1-METHYLPHOSPHONATE 5-TRIPHOSPHATE DIPHOSPHATASE"/>
    <property type="match status" value="1"/>
</dbReference>
<keyword evidence="3" id="KW-1185">Reference proteome</keyword>
<dbReference type="InterPro" id="IPR006680">
    <property type="entry name" value="Amidohydro-rel"/>
</dbReference>
<evidence type="ECO:0000313" key="3">
    <source>
        <dbReference type="Proteomes" id="UP000638560"/>
    </source>
</evidence>
<evidence type="ECO:0000313" key="2">
    <source>
        <dbReference type="EMBL" id="MBF9134276.1"/>
    </source>
</evidence>